<dbReference type="InterPro" id="IPR013121">
    <property type="entry name" value="Fe_red_NAD-bd_6"/>
</dbReference>
<dbReference type="PANTHER" id="PTHR11972:SF194">
    <property type="entry name" value="FAD-BINDING FR-TYPE DOMAIN-CONTAINING PROTEIN"/>
    <property type="match status" value="1"/>
</dbReference>
<dbReference type="Pfam" id="PF08022">
    <property type="entry name" value="FAD_binding_8"/>
    <property type="match status" value="1"/>
</dbReference>
<evidence type="ECO:0000256" key="5">
    <source>
        <dbReference type="ARBA" id="ARBA00023136"/>
    </source>
</evidence>
<dbReference type="InterPro" id="IPR013130">
    <property type="entry name" value="Fe3_Rdtase_TM_dom"/>
</dbReference>
<reference evidence="10" key="1">
    <citation type="submission" date="2021-08" db="EMBL/GenBank/DDBJ databases">
        <title>WGS assembly of Ceratopteris richardii.</title>
        <authorList>
            <person name="Marchant D.B."/>
            <person name="Chen G."/>
            <person name="Jenkins J."/>
            <person name="Shu S."/>
            <person name="Leebens-Mack J."/>
            <person name="Grimwood J."/>
            <person name="Schmutz J."/>
            <person name="Soltis P."/>
            <person name="Soltis D."/>
            <person name="Chen Z.-H."/>
        </authorList>
    </citation>
    <scope>NUCLEOTIDE SEQUENCE</scope>
    <source>
        <strain evidence="10">Whitten #5841</strain>
        <tissue evidence="10">Leaf</tissue>
    </source>
</reference>
<comment type="caution">
    <text evidence="10">The sequence shown here is derived from an EMBL/GenBank/DDBJ whole genome shotgun (WGS) entry which is preliminary data.</text>
</comment>
<feature type="domain" description="FAD-binding 8" evidence="8">
    <location>
        <begin position="329"/>
        <end position="431"/>
    </location>
</feature>
<dbReference type="EMBL" id="CM035416">
    <property type="protein sequence ID" value="KAH7425227.1"/>
    <property type="molecule type" value="Genomic_DNA"/>
</dbReference>
<dbReference type="InterPro" id="IPR013112">
    <property type="entry name" value="FAD-bd_8"/>
</dbReference>
<protein>
    <recommendedName>
        <fullName evidence="12">FAD-binding FR-type domain-containing protein</fullName>
    </recommendedName>
</protein>
<sequence>MTHSIYRRLAVVAKRSTEVVIAVACITWVMYWFFSPEPEFNEDDLSKHISSRFFPTDGREGYALIYQTVPWVVVAALSFLVIELRSIIRRNERLSKGGGIFSRLSTYPLWVHSPLGILTASDILLIIGFLFVVMYHLGRTSYLSFKQIEAGTAQFYGPVVSKGWLKLDYVAYYLGSISVIPFAMLWIPVSRGSPFLRLIGVPFEHAVRYHIWLSVITIILVSLHSIGFIVFYMRTGQTNQITSWESGGYESAILAGLVAWIVGLVILITSLPFFRRRWYEFFFTVHHLYAVFALFWTYHAVWNHHYYIVPILLFCVDRFLRFLQSHKLVDVRSVRMLESGAVELRLPRSNTVTDKALSTWCIQFPSVSKIQWHFFSAASAHNKDSGDVAIIIKPVGGWTKRLHKRLLDASTSNNGSSGCPFSFKARVEGPYYDESNFYLRYESVILVGGGIGVTPLLAILQDIIQQRARGTHENMNIPTYVELYYCVRTPQELCVLDQIEPKHFVPTYKSLGLQIKVHAYITSETGDMYEAVPELLKNLGTNEPIDLSEYRSSTCWTSHTLTNKKTAISNISNLSAASSSVSVASITIFSMLGYFLLSGLANVYILKDPTGNFSNYSHAHVIVTCLILGTLGFGGPLAFIWHLVLNRKDRGTTRTQAMQSNSVSMPPKFEEAEQFYQNERNLEGGEHCTWDGDLRIGCRPDWHGVFKNLRQSHRGKVVGVLVSGAKGMQEDVASECRRHSRFLLPADENSVIFEHHAVSFSF</sequence>
<dbReference type="PANTHER" id="PTHR11972">
    <property type="entry name" value="NADPH OXIDASE"/>
    <property type="match status" value="1"/>
</dbReference>
<dbReference type="SFLD" id="SFLDS00052">
    <property type="entry name" value="Ferric_Reductase_Domain"/>
    <property type="match status" value="1"/>
</dbReference>
<dbReference type="Proteomes" id="UP000825935">
    <property type="component" value="Chromosome 11"/>
</dbReference>
<feature type="transmembrane region" description="Helical" evidence="6">
    <location>
        <begin position="64"/>
        <end position="88"/>
    </location>
</feature>
<comment type="subcellular location">
    <subcellularLocation>
        <location evidence="1">Membrane</location>
        <topology evidence="1">Multi-pass membrane protein</topology>
    </subcellularLocation>
</comment>
<feature type="transmembrane region" description="Helical" evidence="6">
    <location>
        <begin position="281"/>
        <end position="298"/>
    </location>
</feature>
<feature type="domain" description="Ferric reductase NAD binding" evidence="9">
    <location>
        <begin position="441"/>
        <end position="549"/>
    </location>
</feature>
<keyword evidence="3 6" id="KW-1133">Transmembrane helix</keyword>
<evidence type="ECO:0000313" key="10">
    <source>
        <dbReference type="EMBL" id="KAH7425227.1"/>
    </source>
</evidence>
<keyword evidence="2 6" id="KW-0812">Transmembrane</keyword>
<evidence type="ECO:0000256" key="4">
    <source>
        <dbReference type="ARBA" id="ARBA00023002"/>
    </source>
</evidence>
<evidence type="ECO:0008006" key="12">
    <source>
        <dbReference type="Google" id="ProtNLM"/>
    </source>
</evidence>
<evidence type="ECO:0000256" key="3">
    <source>
        <dbReference type="ARBA" id="ARBA00022989"/>
    </source>
</evidence>
<feature type="transmembrane region" description="Helical" evidence="6">
    <location>
        <begin position="574"/>
        <end position="597"/>
    </location>
</feature>
<proteinExistence type="predicted"/>
<evidence type="ECO:0000256" key="2">
    <source>
        <dbReference type="ARBA" id="ARBA00022692"/>
    </source>
</evidence>
<dbReference type="Pfam" id="PF08030">
    <property type="entry name" value="NAD_binding_6"/>
    <property type="match status" value="1"/>
</dbReference>
<dbReference type="OrthoDB" id="167398at2759"/>
<evidence type="ECO:0000259" key="7">
    <source>
        <dbReference type="Pfam" id="PF01794"/>
    </source>
</evidence>
<evidence type="ECO:0000313" key="11">
    <source>
        <dbReference type="Proteomes" id="UP000825935"/>
    </source>
</evidence>
<evidence type="ECO:0000259" key="9">
    <source>
        <dbReference type="Pfam" id="PF08030"/>
    </source>
</evidence>
<dbReference type="AlphaFoldDB" id="A0A8T2TPC6"/>
<feature type="transmembrane region" description="Helical" evidence="6">
    <location>
        <begin position="12"/>
        <end position="34"/>
    </location>
</feature>
<dbReference type="Pfam" id="PF01794">
    <property type="entry name" value="Ferric_reduct"/>
    <property type="match status" value="1"/>
</dbReference>
<dbReference type="OMA" id="MIEMLEW"/>
<gene>
    <name evidence="10" type="ORF">KP509_11G045300</name>
</gene>
<feature type="transmembrane region" description="Helical" evidence="6">
    <location>
        <begin position="252"/>
        <end position="274"/>
    </location>
</feature>
<keyword evidence="11" id="KW-1185">Reference proteome</keyword>
<dbReference type="GO" id="GO:0005886">
    <property type="term" value="C:plasma membrane"/>
    <property type="evidence" value="ECO:0007669"/>
    <property type="project" value="TreeGrafter"/>
</dbReference>
<feature type="domain" description="Ferric oxidoreductase" evidence="7">
    <location>
        <begin position="174"/>
        <end position="295"/>
    </location>
</feature>
<evidence type="ECO:0000256" key="6">
    <source>
        <dbReference type="SAM" id="Phobius"/>
    </source>
</evidence>
<organism evidence="10 11">
    <name type="scientific">Ceratopteris richardii</name>
    <name type="common">Triangle waterfern</name>
    <dbReference type="NCBI Taxonomy" id="49495"/>
    <lineage>
        <taxon>Eukaryota</taxon>
        <taxon>Viridiplantae</taxon>
        <taxon>Streptophyta</taxon>
        <taxon>Embryophyta</taxon>
        <taxon>Tracheophyta</taxon>
        <taxon>Polypodiopsida</taxon>
        <taxon>Polypodiidae</taxon>
        <taxon>Polypodiales</taxon>
        <taxon>Pteridineae</taxon>
        <taxon>Pteridaceae</taxon>
        <taxon>Parkerioideae</taxon>
        <taxon>Ceratopteris</taxon>
    </lineage>
</organism>
<keyword evidence="4" id="KW-0560">Oxidoreductase</keyword>
<name>A0A8T2TPC6_CERRI</name>
<feature type="transmembrane region" description="Helical" evidence="6">
    <location>
        <begin position="109"/>
        <end position="137"/>
    </location>
</feature>
<dbReference type="SUPFAM" id="SSF52343">
    <property type="entry name" value="Ferredoxin reductase-like, C-terminal NADP-linked domain"/>
    <property type="match status" value="1"/>
</dbReference>
<feature type="transmembrane region" description="Helical" evidence="6">
    <location>
        <begin position="209"/>
        <end position="232"/>
    </location>
</feature>
<dbReference type="InterPro" id="IPR039261">
    <property type="entry name" value="FNR_nucleotide-bd"/>
</dbReference>
<accession>A0A8T2TPC6</accession>
<dbReference type="CDD" id="cd06186">
    <property type="entry name" value="NOX_Duox_like_FAD_NADP"/>
    <property type="match status" value="1"/>
</dbReference>
<evidence type="ECO:0000256" key="1">
    <source>
        <dbReference type="ARBA" id="ARBA00004141"/>
    </source>
</evidence>
<keyword evidence="5 6" id="KW-0472">Membrane</keyword>
<feature type="transmembrane region" description="Helical" evidence="6">
    <location>
        <begin position="170"/>
        <end position="189"/>
    </location>
</feature>
<dbReference type="SFLD" id="SFLDG01168">
    <property type="entry name" value="Ferric_reductase_subgroup_(FRE"/>
    <property type="match status" value="1"/>
</dbReference>
<dbReference type="InterPro" id="IPR050369">
    <property type="entry name" value="RBOH/FRE"/>
</dbReference>
<dbReference type="Gene3D" id="3.40.50.80">
    <property type="entry name" value="Nucleotide-binding domain of ferredoxin-NADP reductase (FNR) module"/>
    <property type="match status" value="2"/>
</dbReference>
<feature type="transmembrane region" description="Helical" evidence="6">
    <location>
        <begin position="617"/>
        <end position="644"/>
    </location>
</feature>
<evidence type="ECO:0000259" key="8">
    <source>
        <dbReference type="Pfam" id="PF08022"/>
    </source>
</evidence>
<dbReference type="GO" id="GO:0016491">
    <property type="term" value="F:oxidoreductase activity"/>
    <property type="evidence" value="ECO:0007669"/>
    <property type="project" value="UniProtKB-KW"/>
</dbReference>